<name>A0ABV4NYD9_9GAMM</name>
<evidence type="ECO:0000256" key="5">
    <source>
        <dbReference type="ARBA" id="ARBA00022989"/>
    </source>
</evidence>
<feature type="transmembrane region" description="Helical" evidence="7">
    <location>
        <begin position="7"/>
        <end position="27"/>
    </location>
</feature>
<feature type="transmembrane region" description="Helical" evidence="7">
    <location>
        <begin position="39"/>
        <end position="57"/>
    </location>
</feature>
<dbReference type="Proteomes" id="UP001569428">
    <property type="component" value="Unassembled WGS sequence"/>
</dbReference>
<dbReference type="PANTHER" id="PTHR30065">
    <property type="entry name" value="FLAGELLAR BIOSYNTHETIC PROTEIN FLIR"/>
    <property type="match status" value="1"/>
</dbReference>
<feature type="transmembrane region" description="Helical" evidence="7">
    <location>
        <begin position="177"/>
        <end position="201"/>
    </location>
</feature>
<feature type="transmembrane region" description="Helical" evidence="7">
    <location>
        <begin position="120"/>
        <end position="138"/>
    </location>
</feature>
<sequence>MSIQAGLDFIVSMLLVACRIAPTFMAFPLQPVISLPARIRFFLIIAVALVLTPFVIISEIRISSSYELITIMAKELVVGITLSAVVMAAMSVFLVAGRLIDFQMGLGAATLLNPQSNTQNSLIGTLLTLLGTTIFFLLSGHHALLKGIIETLNIVPIGSTIHPNGLLDAFIASGMMFMYGAILAAPILLGLLLVDLVIAVFARTMPQVNPYFVGLPLKIFLGLFILTASLSYLISPITAVFEKIFDYWGQVLVQ</sequence>
<keyword evidence="4 7" id="KW-0812">Transmembrane</keyword>
<organism evidence="8 9">
    <name type="scientific">Microbulbifer epialgicus</name>
    <dbReference type="NCBI Taxonomy" id="393907"/>
    <lineage>
        <taxon>Bacteria</taxon>
        <taxon>Pseudomonadati</taxon>
        <taxon>Pseudomonadota</taxon>
        <taxon>Gammaproteobacteria</taxon>
        <taxon>Cellvibrionales</taxon>
        <taxon>Microbulbiferaceae</taxon>
        <taxon>Microbulbifer</taxon>
    </lineage>
</organism>
<evidence type="ECO:0000256" key="1">
    <source>
        <dbReference type="ARBA" id="ARBA00004651"/>
    </source>
</evidence>
<keyword evidence="9" id="KW-1185">Reference proteome</keyword>
<comment type="caution">
    <text evidence="8">The sequence shown here is derived from an EMBL/GenBank/DDBJ whole genome shotgun (WGS) entry which is preliminary data.</text>
</comment>
<dbReference type="PANTHER" id="PTHR30065:SF1">
    <property type="entry name" value="SURFACE PRESENTATION OF ANTIGENS PROTEIN SPAR"/>
    <property type="match status" value="1"/>
</dbReference>
<proteinExistence type="inferred from homology"/>
<dbReference type="Pfam" id="PF01311">
    <property type="entry name" value="Bac_export_1"/>
    <property type="match status" value="1"/>
</dbReference>
<evidence type="ECO:0000256" key="7">
    <source>
        <dbReference type="SAM" id="Phobius"/>
    </source>
</evidence>
<keyword evidence="8" id="KW-0969">Cilium</keyword>
<dbReference type="EMBL" id="JBGMEK010000011">
    <property type="protein sequence ID" value="MFA0810759.1"/>
    <property type="molecule type" value="Genomic_DNA"/>
</dbReference>
<keyword evidence="5 7" id="KW-1133">Transmembrane helix</keyword>
<feature type="transmembrane region" description="Helical" evidence="7">
    <location>
        <begin position="77"/>
        <end position="100"/>
    </location>
</feature>
<dbReference type="InterPro" id="IPR002010">
    <property type="entry name" value="T3SS_IM_R"/>
</dbReference>
<keyword evidence="3" id="KW-1003">Cell membrane</keyword>
<comment type="subcellular location">
    <subcellularLocation>
        <location evidence="1">Cell membrane</location>
        <topology evidence="1">Multi-pass membrane protein</topology>
    </subcellularLocation>
</comment>
<reference evidence="8 9" key="1">
    <citation type="submission" date="2024-08" db="EMBL/GenBank/DDBJ databases">
        <authorList>
            <person name="Ishaq N."/>
        </authorList>
    </citation>
    <scope>NUCLEOTIDE SEQUENCE [LARGE SCALE GENOMIC DNA]</scope>
    <source>
        <strain evidence="8 9">DSM 18651</strain>
    </source>
</reference>
<accession>A0ABV4NYD9</accession>
<evidence type="ECO:0000256" key="6">
    <source>
        <dbReference type="ARBA" id="ARBA00023136"/>
    </source>
</evidence>
<keyword evidence="8" id="KW-0966">Cell projection</keyword>
<protein>
    <submittedName>
        <fullName evidence="8">Flagellar biosynthetic protein FliR</fullName>
    </submittedName>
</protein>
<keyword evidence="6 7" id="KW-0472">Membrane</keyword>
<evidence type="ECO:0000313" key="9">
    <source>
        <dbReference type="Proteomes" id="UP001569428"/>
    </source>
</evidence>
<dbReference type="PRINTS" id="PR00953">
    <property type="entry name" value="TYPE3IMRPROT"/>
</dbReference>
<comment type="similarity">
    <text evidence="2">Belongs to the FliR/MopE/SpaR family.</text>
</comment>
<dbReference type="RefSeq" id="WP_371838332.1">
    <property type="nucleotide sequence ID" value="NZ_JBGMEK010000011.1"/>
</dbReference>
<evidence type="ECO:0000256" key="2">
    <source>
        <dbReference type="ARBA" id="ARBA00009772"/>
    </source>
</evidence>
<evidence type="ECO:0000256" key="3">
    <source>
        <dbReference type="ARBA" id="ARBA00022475"/>
    </source>
</evidence>
<evidence type="ECO:0000313" key="8">
    <source>
        <dbReference type="EMBL" id="MFA0810759.1"/>
    </source>
</evidence>
<gene>
    <name evidence="8" type="ORF">ACCI49_07475</name>
</gene>
<evidence type="ECO:0000256" key="4">
    <source>
        <dbReference type="ARBA" id="ARBA00022692"/>
    </source>
</evidence>
<keyword evidence="8" id="KW-0282">Flagellum</keyword>
<feature type="transmembrane region" description="Helical" evidence="7">
    <location>
        <begin position="213"/>
        <end position="234"/>
    </location>
</feature>